<evidence type="ECO:0000313" key="3">
    <source>
        <dbReference type="WBParaSite" id="TCONS_00013202.p1"/>
    </source>
</evidence>
<protein>
    <submittedName>
        <fullName evidence="3">Lipoprotein</fullName>
    </submittedName>
</protein>
<feature type="transmembrane region" description="Helical" evidence="1">
    <location>
        <begin position="24"/>
        <end position="51"/>
    </location>
</feature>
<organism evidence="2 3">
    <name type="scientific">Strongyloides stercoralis</name>
    <name type="common">Threadworm</name>
    <dbReference type="NCBI Taxonomy" id="6248"/>
    <lineage>
        <taxon>Eukaryota</taxon>
        <taxon>Metazoa</taxon>
        <taxon>Ecdysozoa</taxon>
        <taxon>Nematoda</taxon>
        <taxon>Chromadorea</taxon>
        <taxon>Rhabditida</taxon>
        <taxon>Tylenchina</taxon>
        <taxon>Panagrolaimomorpha</taxon>
        <taxon>Strongyloidoidea</taxon>
        <taxon>Strongyloididae</taxon>
        <taxon>Strongyloides</taxon>
    </lineage>
</organism>
<name>A0AAF5DJB7_STRER</name>
<evidence type="ECO:0000313" key="2">
    <source>
        <dbReference type="Proteomes" id="UP000035681"/>
    </source>
</evidence>
<proteinExistence type="predicted"/>
<keyword evidence="2" id="KW-1185">Reference proteome</keyword>
<reference evidence="3" key="1">
    <citation type="submission" date="2024-02" db="UniProtKB">
        <authorList>
            <consortium name="WormBaseParasite"/>
        </authorList>
    </citation>
    <scope>IDENTIFICATION</scope>
</reference>
<keyword evidence="1" id="KW-0812">Transmembrane</keyword>
<evidence type="ECO:0000256" key="1">
    <source>
        <dbReference type="SAM" id="Phobius"/>
    </source>
</evidence>
<dbReference type="WBParaSite" id="TCONS_00013202.p1">
    <property type="protein sequence ID" value="TCONS_00013202.p1"/>
    <property type="gene ID" value="XLOC_009011"/>
</dbReference>
<sequence>MLLSVTPTTLNCQGLHILKNGKILILNTIQAMIGLKFIFSIILTTLVSLSFSCGSFNCRPYGNKARITYEVEPSLSLTYNPTRTRVNRQQSSASSLASTLTQLATSEIYKLVSSENSAYVSYFTPNVKIDQFSLLSVEIIPSVCKNENGTELVAYKGTYFVQNGLVMQRNEDTNCINGTLEYSRSSPAKTKLVYTIDIKIPTGQKLCYDHWTKINEAIKNKIIIDTNSNFLNTGMIERA</sequence>
<dbReference type="Proteomes" id="UP000035681">
    <property type="component" value="Unplaced"/>
</dbReference>
<dbReference type="AlphaFoldDB" id="A0AAF5DJB7"/>
<accession>A0AAF5DJB7</accession>
<keyword evidence="1" id="KW-0472">Membrane</keyword>
<keyword evidence="1" id="KW-1133">Transmembrane helix</keyword>